<keyword evidence="4" id="KW-0804">Transcription</keyword>
<dbReference type="InterPro" id="IPR036390">
    <property type="entry name" value="WH_DNA-bd_sf"/>
</dbReference>
<evidence type="ECO:0000259" key="5">
    <source>
        <dbReference type="PROSITE" id="PS50931"/>
    </source>
</evidence>
<dbReference type="InterPro" id="IPR000847">
    <property type="entry name" value="LysR_HTH_N"/>
</dbReference>
<dbReference type="GO" id="GO:0003677">
    <property type="term" value="F:DNA binding"/>
    <property type="evidence" value="ECO:0007669"/>
    <property type="project" value="UniProtKB-KW"/>
</dbReference>
<dbReference type="EMBL" id="CP040428">
    <property type="protein sequence ID" value="QCT18885.1"/>
    <property type="molecule type" value="Genomic_DNA"/>
</dbReference>
<proteinExistence type="inferred from homology"/>
<evidence type="ECO:0000256" key="3">
    <source>
        <dbReference type="ARBA" id="ARBA00023125"/>
    </source>
</evidence>
<organism evidence="6 7">
    <name type="scientific">Jejubacter calystegiae</name>
    <dbReference type="NCBI Taxonomy" id="2579935"/>
    <lineage>
        <taxon>Bacteria</taxon>
        <taxon>Pseudomonadati</taxon>
        <taxon>Pseudomonadota</taxon>
        <taxon>Gammaproteobacteria</taxon>
        <taxon>Enterobacterales</taxon>
        <taxon>Enterobacteriaceae</taxon>
        <taxon>Jejubacter</taxon>
    </lineage>
</organism>
<evidence type="ECO:0000256" key="4">
    <source>
        <dbReference type="ARBA" id="ARBA00023163"/>
    </source>
</evidence>
<dbReference type="AlphaFoldDB" id="A0A4P8YE41"/>
<dbReference type="PANTHER" id="PTHR30118">
    <property type="entry name" value="HTH-TYPE TRANSCRIPTIONAL REGULATOR LEUO-RELATED"/>
    <property type="match status" value="1"/>
</dbReference>
<keyword evidence="2" id="KW-0805">Transcription regulation</keyword>
<dbReference type="GO" id="GO:0003700">
    <property type="term" value="F:DNA-binding transcription factor activity"/>
    <property type="evidence" value="ECO:0007669"/>
    <property type="project" value="InterPro"/>
</dbReference>
<protein>
    <submittedName>
        <fullName evidence="6">LysR family transcriptional regulator</fullName>
    </submittedName>
</protein>
<dbReference type="SUPFAM" id="SSF46785">
    <property type="entry name" value="Winged helix' DNA-binding domain"/>
    <property type="match status" value="1"/>
</dbReference>
<dbReference type="Pfam" id="PF00126">
    <property type="entry name" value="HTH_1"/>
    <property type="match status" value="1"/>
</dbReference>
<sequence>MNNVIDIKALKAIHILTTCGSVTKTAELLNVSPGTISYILNKARKKTGSALFFRTRNGMAPDNIAKELSQYYQSITNKMKQIPLENRSLTISTYSLIELLISAKLNVSGKLPATMKFSAPDFSEEIRLARLRNKEIDLDIGTRLPNDHSIIQIEFMSCDTCIVASKSHPTIKTNFTMSDWESNQHIIWSRSMGLTCNDFQHANRFNELINKRNVAIISSNALNMIALCAYSNYIMLMPTLIIQYFENRLPIRIFTAPPELKMRFDCYLHYHHSLANNARLSSILNEIQNTIQSKSTATGL</sequence>
<dbReference type="OrthoDB" id="5897503at2"/>
<dbReference type="PROSITE" id="PS50931">
    <property type="entry name" value="HTH_LYSR"/>
    <property type="match status" value="1"/>
</dbReference>
<keyword evidence="7" id="KW-1185">Reference proteome</keyword>
<evidence type="ECO:0000313" key="6">
    <source>
        <dbReference type="EMBL" id="QCT18885.1"/>
    </source>
</evidence>
<dbReference type="InterPro" id="IPR036388">
    <property type="entry name" value="WH-like_DNA-bd_sf"/>
</dbReference>
<gene>
    <name evidence="6" type="ORF">FEM41_04080</name>
</gene>
<dbReference type="InterPro" id="IPR050389">
    <property type="entry name" value="LysR-type_TF"/>
</dbReference>
<dbReference type="PANTHER" id="PTHR30118:SF11">
    <property type="entry name" value="HTH-TYPE TRANSCRIPTIONAL REGULATOR YIDZ"/>
    <property type="match status" value="1"/>
</dbReference>
<dbReference type="Pfam" id="PF03466">
    <property type="entry name" value="LysR_substrate"/>
    <property type="match status" value="1"/>
</dbReference>
<dbReference type="SUPFAM" id="SSF53850">
    <property type="entry name" value="Periplasmic binding protein-like II"/>
    <property type="match status" value="1"/>
</dbReference>
<dbReference type="Gene3D" id="3.40.190.10">
    <property type="entry name" value="Periplasmic binding protein-like II"/>
    <property type="match status" value="2"/>
</dbReference>
<keyword evidence="3" id="KW-0238">DNA-binding</keyword>
<evidence type="ECO:0000256" key="1">
    <source>
        <dbReference type="ARBA" id="ARBA00009437"/>
    </source>
</evidence>
<reference evidence="6 7" key="1">
    <citation type="submission" date="2019-05" db="EMBL/GenBank/DDBJ databases">
        <title>Complete genome sequence of Izhakiella calystegiae KSNA2, an endophyte isolated from beach morning glory (Calystegia soldanella).</title>
        <authorList>
            <person name="Jiang L."/>
            <person name="Jeong J.C."/>
            <person name="Kim C.Y."/>
            <person name="Kim D.H."/>
            <person name="Kim S.W."/>
            <person name="Lee j."/>
        </authorList>
    </citation>
    <scope>NUCLEOTIDE SEQUENCE [LARGE SCALE GENOMIC DNA]</scope>
    <source>
        <strain evidence="6 7">KSNA2</strain>
    </source>
</reference>
<accession>A0A4P8YE41</accession>
<dbReference type="Proteomes" id="UP000302163">
    <property type="component" value="Chromosome"/>
</dbReference>
<dbReference type="InterPro" id="IPR005119">
    <property type="entry name" value="LysR_subst-bd"/>
</dbReference>
<feature type="domain" description="HTH lysR-type" evidence="5">
    <location>
        <begin position="5"/>
        <end position="62"/>
    </location>
</feature>
<name>A0A4P8YE41_9ENTR</name>
<evidence type="ECO:0000256" key="2">
    <source>
        <dbReference type="ARBA" id="ARBA00023015"/>
    </source>
</evidence>
<evidence type="ECO:0000313" key="7">
    <source>
        <dbReference type="Proteomes" id="UP000302163"/>
    </source>
</evidence>
<dbReference type="KEGG" id="izh:FEM41_04080"/>
<comment type="similarity">
    <text evidence="1">Belongs to the LysR transcriptional regulatory family.</text>
</comment>
<dbReference type="Gene3D" id="1.10.10.10">
    <property type="entry name" value="Winged helix-like DNA-binding domain superfamily/Winged helix DNA-binding domain"/>
    <property type="match status" value="1"/>
</dbReference>
<dbReference type="RefSeq" id="WP_138094703.1">
    <property type="nucleotide sequence ID" value="NZ_CP040428.1"/>
</dbReference>